<accession>A0A0F9CFX7</accession>
<organism evidence="2">
    <name type="scientific">marine sediment metagenome</name>
    <dbReference type="NCBI Taxonomy" id="412755"/>
    <lineage>
        <taxon>unclassified sequences</taxon>
        <taxon>metagenomes</taxon>
        <taxon>ecological metagenomes</taxon>
    </lineage>
</organism>
<dbReference type="AlphaFoldDB" id="A0A0F9CFX7"/>
<feature type="region of interest" description="Disordered" evidence="1">
    <location>
        <begin position="376"/>
        <end position="403"/>
    </location>
</feature>
<gene>
    <name evidence="2" type="ORF">LCGC14_2614730</name>
</gene>
<reference evidence="2" key="1">
    <citation type="journal article" date="2015" name="Nature">
        <title>Complex archaea that bridge the gap between prokaryotes and eukaryotes.</title>
        <authorList>
            <person name="Spang A."/>
            <person name="Saw J.H."/>
            <person name="Jorgensen S.L."/>
            <person name="Zaremba-Niedzwiedzka K."/>
            <person name="Martijn J."/>
            <person name="Lind A.E."/>
            <person name="van Eijk R."/>
            <person name="Schleper C."/>
            <person name="Guy L."/>
            <person name="Ettema T.J."/>
        </authorList>
    </citation>
    <scope>NUCLEOTIDE SEQUENCE</scope>
</reference>
<comment type="caution">
    <text evidence="2">The sequence shown here is derived from an EMBL/GenBank/DDBJ whole genome shotgun (WGS) entry which is preliminary data.</text>
</comment>
<name>A0A0F9CFX7_9ZZZZ</name>
<evidence type="ECO:0000256" key="1">
    <source>
        <dbReference type="SAM" id="MobiDB-lite"/>
    </source>
</evidence>
<feature type="non-terminal residue" evidence="2">
    <location>
        <position position="1"/>
    </location>
</feature>
<sequence>NTAGPIEQRRAAPSPVMYKEIATPLRKARHLQRWYSYWTDQPLSPWPARYDVIVSHCPELLAKPAPLHVGRSGWNSWPVPARANETSGLHLAHASDMPVEFHSGLHDAMGTLKGFDGGKWQPFFTNRQDALVRWASGAFAVDANRVSANVGAWGCLELKHGDVFCYLNGWALTELTKGFQSWGRAVGIWGHPRRYAGRPPEENPYVGTNLTDWVESHPRVELPFLNMYARGGSHWTEMGWPPAPRFLHVMIKTKRAFVYSGRTNPLEAAINKGVIRIRLNESLPALGNCSLDGNPGEGDLRSAENFGAQLNGYVLWDSDSIREKQDSWEITLRIDESSYHPTCTVDLTPRRCQRFKGAPGGRYVWTNTLLGRLPKPAKPADTPLAVKGDSPAPGKRVQQGTAKADAHGLVTIEKLALTKGRHHVVIRASR</sequence>
<proteinExistence type="predicted"/>
<protein>
    <submittedName>
        <fullName evidence="2">Uncharacterized protein</fullName>
    </submittedName>
</protein>
<evidence type="ECO:0000313" key="2">
    <source>
        <dbReference type="EMBL" id="KKL04571.1"/>
    </source>
</evidence>
<dbReference type="EMBL" id="LAZR01044470">
    <property type="protein sequence ID" value="KKL04571.1"/>
    <property type="molecule type" value="Genomic_DNA"/>
</dbReference>